<dbReference type="EMBL" id="FORP01000007">
    <property type="protein sequence ID" value="SFJ64291.1"/>
    <property type="molecule type" value="Genomic_DNA"/>
</dbReference>
<dbReference type="STRING" id="115433.SAMN05421835_10770"/>
<dbReference type="GO" id="GO:0016811">
    <property type="term" value="F:hydrolase activity, acting on carbon-nitrogen (but not peptide) bonds, in linear amides"/>
    <property type="evidence" value="ECO:0007669"/>
    <property type="project" value="InterPro"/>
</dbReference>
<feature type="domain" description="Amidohydrolase 3" evidence="1">
    <location>
        <begin position="147"/>
        <end position="471"/>
    </location>
</feature>
<evidence type="ECO:0000313" key="2">
    <source>
        <dbReference type="EMBL" id="SFJ64291.1"/>
    </source>
</evidence>
<dbReference type="NCBIfam" id="NF006560">
    <property type="entry name" value="PRK09061.1"/>
    <property type="match status" value="1"/>
</dbReference>
<dbReference type="PANTHER" id="PTHR11647:SF1">
    <property type="entry name" value="COLLAPSIN RESPONSE MEDIATOR PROTEIN"/>
    <property type="match status" value="1"/>
</dbReference>
<dbReference type="InterPro" id="IPR032466">
    <property type="entry name" value="Metal_Hydrolase"/>
</dbReference>
<evidence type="ECO:0000259" key="1">
    <source>
        <dbReference type="Pfam" id="PF07969"/>
    </source>
</evidence>
<dbReference type="InterPro" id="IPR011059">
    <property type="entry name" value="Metal-dep_hydrolase_composite"/>
</dbReference>
<dbReference type="OrthoDB" id="9766983at2"/>
<organism evidence="2 3">
    <name type="scientific">Amycolatopsis sacchari</name>
    <dbReference type="NCBI Taxonomy" id="115433"/>
    <lineage>
        <taxon>Bacteria</taxon>
        <taxon>Bacillati</taxon>
        <taxon>Actinomycetota</taxon>
        <taxon>Actinomycetes</taxon>
        <taxon>Pseudonocardiales</taxon>
        <taxon>Pseudonocardiaceae</taxon>
        <taxon>Amycolatopsis</taxon>
    </lineage>
</organism>
<proteinExistence type="predicted"/>
<dbReference type="Proteomes" id="UP000199025">
    <property type="component" value="Unassembled WGS sequence"/>
</dbReference>
<dbReference type="Gene3D" id="3.20.20.140">
    <property type="entry name" value="Metal-dependent hydrolases"/>
    <property type="match status" value="1"/>
</dbReference>
<dbReference type="PANTHER" id="PTHR11647">
    <property type="entry name" value="HYDRANTOINASE/DIHYDROPYRIMIDINASE FAMILY MEMBER"/>
    <property type="match status" value="1"/>
</dbReference>
<name>A0A1I3T365_9PSEU</name>
<evidence type="ECO:0000313" key="3">
    <source>
        <dbReference type="Proteomes" id="UP000199025"/>
    </source>
</evidence>
<dbReference type="SUPFAM" id="SSF51338">
    <property type="entry name" value="Composite domain of metallo-dependent hydrolases"/>
    <property type="match status" value="1"/>
</dbReference>
<dbReference type="InterPro" id="IPR013108">
    <property type="entry name" value="Amidohydro_3"/>
</dbReference>
<dbReference type="Pfam" id="PF07969">
    <property type="entry name" value="Amidohydro_3"/>
    <property type="match status" value="1"/>
</dbReference>
<dbReference type="RefSeq" id="WP_091507255.1">
    <property type="nucleotide sequence ID" value="NZ_FORP01000007.1"/>
</dbReference>
<dbReference type="InterPro" id="IPR023100">
    <property type="entry name" value="D-aminoacylase_insert_dom_sf"/>
</dbReference>
<accession>A0A1I3T365</accession>
<gene>
    <name evidence="2" type="ORF">SAMN05421835_10770</name>
</gene>
<dbReference type="InterPro" id="IPR050378">
    <property type="entry name" value="Metallo-dep_Hydrolases_sf"/>
</dbReference>
<dbReference type="GO" id="GO:0016812">
    <property type="term" value="F:hydrolase activity, acting on carbon-nitrogen (but not peptide) bonds, in cyclic amides"/>
    <property type="evidence" value="ECO:0007669"/>
    <property type="project" value="TreeGrafter"/>
</dbReference>
<dbReference type="AlphaFoldDB" id="A0A1I3T365"/>
<dbReference type="GO" id="GO:0005829">
    <property type="term" value="C:cytosol"/>
    <property type="evidence" value="ECO:0007669"/>
    <property type="project" value="TreeGrafter"/>
</dbReference>
<dbReference type="Gene3D" id="3.30.1490.130">
    <property type="entry name" value="D-aminoacylase. Domain 3"/>
    <property type="match status" value="1"/>
</dbReference>
<dbReference type="Gene3D" id="2.30.40.10">
    <property type="entry name" value="Urease, subunit C, domain 1"/>
    <property type="match status" value="1"/>
</dbReference>
<keyword evidence="3" id="KW-1185">Reference proteome</keyword>
<dbReference type="SUPFAM" id="SSF51556">
    <property type="entry name" value="Metallo-dependent hydrolases"/>
    <property type="match status" value="1"/>
</dbReference>
<protein>
    <submittedName>
        <fullName evidence="2">N-acyl-D-aspartate/D-glutamate deacylase</fullName>
    </submittedName>
</protein>
<sequence>MTTHDLVIRGGRVIDPASGTDAVLDVGITGGTISAVASGLDGATVLDARDRVVAPGFVDLHSHCDDIPGLRLQALDGVTTALELEVGRHPVAAAYSRAAAAGRPVNYGFSASWGAARLEVVGGVPATSTLRDVAIAMNVPEWQREAPPALVGRVIALVEEDLAAGALGIGIPIGYAPRVAPAEYVAVAAAAARAGRPTYTHARDLVEQDPETPIDGAEEVVRAAGETGAHMHYCHVNSTSGWHLDRVHATISRAVAAGAPVSTEAYPYGTGMTGIGAAFLAPELLPRRGMTPSSIQLLTTGRRMADAEELRRARAEHGDEWAFVHFLDESDPAAHELRMKAMVFGDTAVASDSLEPVWRGGARDPLTWPLPPEVVSHPRTAGTFGRTLRLLVRESGALTLSEAIRRCSLVPAEIAAHGVPAMARKGHLQPGADADVVVFDPATVTDNATYTDTVRPTTGFDHVLVNGEPVVRNGVLDPAALPGRPVRA</sequence>
<reference evidence="2 3" key="1">
    <citation type="submission" date="2016-10" db="EMBL/GenBank/DDBJ databases">
        <authorList>
            <person name="de Groot N.N."/>
        </authorList>
    </citation>
    <scope>NUCLEOTIDE SEQUENCE [LARGE SCALE GENOMIC DNA]</scope>
    <source>
        <strain evidence="2 3">DSM 44468</strain>
    </source>
</reference>